<dbReference type="GO" id="GO:0017110">
    <property type="term" value="F:nucleoside diphosphate phosphatase activity"/>
    <property type="evidence" value="ECO:0007669"/>
    <property type="project" value="TreeGrafter"/>
</dbReference>
<evidence type="ECO:0000313" key="6">
    <source>
        <dbReference type="Proteomes" id="UP000095767"/>
    </source>
</evidence>
<dbReference type="OrthoDB" id="6372431at2759"/>
<dbReference type="Gene3D" id="3.30.420.150">
    <property type="entry name" value="Exopolyphosphatase. Domain 2"/>
    <property type="match status" value="1"/>
</dbReference>
<evidence type="ECO:0000256" key="3">
    <source>
        <dbReference type="PIRSR" id="PIRSR600407-1"/>
    </source>
</evidence>
<keyword evidence="2" id="KW-0378">Hydrolase</keyword>
<dbReference type="AlphaFoldDB" id="A0A1E5UNJ6"/>
<accession>A0A1E5UNJ6</accession>
<dbReference type="GO" id="GO:0009134">
    <property type="term" value="P:nucleoside diphosphate catabolic process"/>
    <property type="evidence" value="ECO:0007669"/>
    <property type="project" value="TreeGrafter"/>
</dbReference>
<keyword evidence="6" id="KW-1185">Reference proteome</keyword>
<evidence type="ECO:0000256" key="4">
    <source>
        <dbReference type="SAM" id="Phobius"/>
    </source>
</evidence>
<dbReference type="PANTHER" id="PTHR11782:SF83">
    <property type="entry name" value="GUANOSINE-DIPHOSPHATASE"/>
    <property type="match status" value="1"/>
</dbReference>
<dbReference type="EMBL" id="LWDX02070065">
    <property type="protein sequence ID" value="OEL14431.1"/>
    <property type="molecule type" value="Genomic_DNA"/>
</dbReference>
<sequence length="310" mass="34136">MRRYSGAGARQQQQTEAVADRVHRYRGVLLVLLAPVLLISFVLLLMPRAPASASGGGLLAAGGRRWGPRAVEDGPNKYAVIFDAGSSGSRVHVYCFDENLDLVPIGKEIELFKQVNWLYFLLIHLVYLHTATAGLRALGTERSEEILRAVRELLRDKSSFKSQPDWVTVLDGSQEGAFQWVQWKYNYGDNTFEASGSPSGASYSKCRALAAGFVNPEAAVAKVKPSDFEENARRVCKLNVKDAQATYPDVSEENIPYLCIDLVYQYTLLVDGFGVDPYQDITLVKKVPYGDSYVEAAWPLGSAIEVASSS</sequence>
<dbReference type="Proteomes" id="UP000095767">
    <property type="component" value="Unassembled WGS sequence"/>
</dbReference>
<dbReference type="Pfam" id="PF01150">
    <property type="entry name" value="GDA1_CD39"/>
    <property type="match status" value="3"/>
</dbReference>
<dbReference type="GO" id="GO:0016020">
    <property type="term" value="C:membrane"/>
    <property type="evidence" value="ECO:0007669"/>
    <property type="project" value="TreeGrafter"/>
</dbReference>
<feature type="active site" description="Proton acceptor" evidence="3">
    <location>
        <position position="175"/>
    </location>
</feature>
<keyword evidence="4" id="KW-0472">Membrane</keyword>
<protein>
    <submittedName>
        <fullName evidence="5">Putative apyrase 1</fullName>
    </submittedName>
</protein>
<comment type="similarity">
    <text evidence="1">Belongs to the GDA1/CD39 NTPase family.</text>
</comment>
<keyword evidence="4" id="KW-0812">Transmembrane</keyword>
<dbReference type="Gene3D" id="3.30.420.40">
    <property type="match status" value="2"/>
</dbReference>
<keyword evidence="4" id="KW-1133">Transmembrane helix</keyword>
<dbReference type="PANTHER" id="PTHR11782">
    <property type="entry name" value="ADENOSINE/GUANOSINE DIPHOSPHATASE"/>
    <property type="match status" value="1"/>
</dbReference>
<name>A0A1E5UNJ6_9POAL</name>
<organism evidence="5 6">
    <name type="scientific">Dichanthelium oligosanthes</name>
    <dbReference type="NCBI Taxonomy" id="888268"/>
    <lineage>
        <taxon>Eukaryota</taxon>
        <taxon>Viridiplantae</taxon>
        <taxon>Streptophyta</taxon>
        <taxon>Embryophyta</taxon>
        <taxon>Tracheophyta</taxon>
        <taxon>Spermatophyta</taxon>
        <taxon>Magnoliopsida</taxon>
        <taxon>Liliopsida</taxon>
        <taxon>Poales</taxon>
        <taxon>Poaceae</taxon>
        <taxon>PACMAD clade</taxon>
        <taxon>Panicoideae</taxon>
        <taxon>Panicodae</taxon>
        <taxon>Paniceae</taxon>
        <taxon>Dichantheliinae</taxon>
        <taxon>Dichanthelium</taxon>
    </lineage>
</organism>
<dbReference type="STRING" id="888268.A0A1E5UNJ6"/>
<gene>
    <name evidence="5" type="ORF">BAE44_0024551</name>
</gene>
<evidence type="ECO:0000256" key="1">
    <source>
        <dbReference type="ARBA" id="ARBA00009283"/>
    </source>
</evidence>
<feature type="transmembrane region" description="Helical" evidence="4">
    <location>
        <begin position="28"/>
        <end position="46"/>
    </location>
</feature>
<reference evidence="5 6" key="1">
    <citation type="submission" date="2016-09" db="EMBL/GenBank/DDBJ databases">
        <title>The draft genome of Dichanthelium oligosanthes: A C3 panicoid grass species.</title>
        <authorList>
            <person name="Studer A.J."/>
            <person name="Schnable J.C."/>
            <person name="Brutnell T.P."/>
        </authorList>
    </citation>
    <scope>NUCLEOTIDE SEQUENCE [LARGE SCALE GENOMIC DNA]</scope>
    <source>
        <strain evidence="6">cv. Kellogg 1175</strain>
        <tissue evidence="5">Leaf</tissue>
    </source>
</reference>
<dbReference type="InterPro" id="IPR000407">
    <property type="entry name" value="GDA1_CD39_NTPase"/>
</dbReference>
<evidence type="ECO:0000256" key="2">
    <source>
        <dbReference type="ARBA" id="ARBA00022801"/>
    </source>
</evidence>
<comment type="caution">
    <text evidence="5">The sequence shown here is derived from an EMBL/GenBank/DDBJ whole genome shotgun (WGS) entry which is preliminary data.</text>
</comment>
<proteinExistence type="inferred from homology"/>
<evidence type="ECO:0000313" key="5">
    <source>
        <dbReference type="EMBL" id="OEL14431.1"/>
    </source>
</evidence>